<keyword evidence="2" id="KW-1185">Reference proteome</keyword>
<dbReference type="SUPFAM" id="SSF53335">
    <property type="entry name" value="S-adenosyl-L-methionine-dependent methyltransferases"/>
    <property type="match status" value="1"/>
</dbReference>
<gene>
    <name evidence="1" type="ORF">VB738_09325</name>
</gene>
<comment type="caution">
    <text evidence="1">The sequence shown here is derived from an EMBL/GenBank/DDBJ whole genome shotgun (WGS) entry which is preliminary data.</text>
</comment>
<proteinExistence type="predicted"/>
<evidence type="ECO:0000313" key="2">
    <source>
        <dbReference type="Proteomes" id="UP001304461"/>
    </source>
</evidence>
<reference evidence="1 2" key="1">
    <citation type="submission" date="2023-12" db="EMBL/GenBank/DDBJ databases">
        <title>Baltic Sea Cyanobacteria.</title>
        <authorList>
            <person name="Delbaje E."/>
            <person name="Fewer D.P."/>
            <person name="Shishido T.K."/>
        </authorList>
    </citation>
    <scope>NUCLEOTIDE SEQUENCE [LARGE SCALE GENOMIC DNA]</scope>
    <source>
        <strain evidence="1 2">UHCC 0139</strain>
    </source>
</reference>
<keyword evidence="1" id="KW-0808">Transferase</keyword>
<dbReference type="Pfam" id="PF13578">
    <property type="entry name" value="Methyltransf_24"/>
    <property type="match status" value="1"/>
</dbReference>
<dbReference type="EC" id="2.1.1.-" evidence="1"/>
<dbReference type="EMBL" id="JAYGHX010000005">
    <property type="protein sequence ID" value="MEA5391459.1"/>
    <property type="molecule type" value="Genomic_DNA"/>
</dbReference>
<keyword evidence="1" id="KW-0489">Methyltransferase</keyword>
<organism evidence="1 2">
    <name type="scientific">Cyanobium gracile UHCC 0139</name>
    <dbReference type="NCBI Taxonomy" id="3110308"/>
    <lineage>
        <taxon>Bacteria</taxon>
        <taxon>Bacillati</taxon>
        <taxon>Cyanobacteriota</taxon>
        <taxon>Cyanophyceae</taxon>
        <taxon>Synechococcales</taxon>
        <taxon>Prochlorococcaceae</taxon>
        <taxon>Cyanobium</taxon>
    </lineage>
</organism>
<dbReference type="GO" id="GO:0032259">
    <property type="term" value="P:methylation"/>
    <property type="evidence" value="ECO:0007669"/>
    <property type="project" value="UniProtKB-KW"/>
</dbReference>
<name>A0ABU5RUL6_9CYAN</name>
<dbReference type="RefSeq" id="WP_323305493.1">
    <property type="nucleotide sequence ID" value="NZ_JAYGHX010000005.1"/>
</dbReference>
<evidence type="ECO:0000313" key="1">
    <source>
        <dbReference type="EMBL" id="MEA5391459.1"/>
    </source>
</evidence>
<dbReference type="Proteomes" id="UP001304461">
    <property type="component" value="Unassembled WGS sequence"/>
</dbReference>
<protein>
    <submittedName>
        <fullName evidence="1">Class I SAM-dependent methyltransferase</fullName>
        <ecNumber evidence="1">2.1.1.-</ecNumber>
    </submittedName>
</protein>
<sequence length="235" mass="27027">MENYSVRRINRLLESFKGSTRYLEVGVESGSTFFDVSATFKTAVDPSFQFDSESAKRDHPSCEFIEVTSDNFFSTRELKQKFDLVFLDGLHTWDQTYRDFCNALLFTHERSIILLDDIFPSDVYSCNRDQVEAVLMRQFMSGDAGNAWHGDTYKIVPLIDTFHPLLDFCTIISDGNPQTIVWRSTESRCSRFDLLEREGNLNIAALDYLWFLRNQTGYVPMEEEAALGLVISSLV</sequence>
<dbReference type="GO" id="GO:0008168">
    <property type="term" value="F:methyltransferase activity"/>
    <property type="evidence" value="ECO:0007669"/>
    <property type="project" value="UniProtKB-KW"/>
</dbReference>
<accession>A0ABU5RUL6</accession>
<dbReference type="Gene3D" id="3.40.50.150">
    <property type="entry name" value="Vaccinia Virus protein VP39"/>
    <property type="match status" value="1"/>
</dbReference>
<dbReference type="InterPro" id="IPR029063">
    <property type="entry name" value="SAM-dependent_MTases_sf"/>
</dbReference>